<feature type="chain" id="PRO_5041951169" description="Secreted protein" evidence="2">
    <location>
        <begin position="22"/>
        <end position="98"/>
    </location>
</feature>
<feature type="signal peptide" evidence="2">
    <location>
        <begin position="1"/>
        <end position="21"/>
    </location>
</feature>
<feature type="region of interest" description="Disordered" evidence="1">
    <location>
        <begin position="74"/>
        <end position="98"/>
    </location>
</feature>
<dbReference type="EMBL" id="JAULSW010000001">
    <property type="protein sequence ID" value="KAK3394735.1"/>
    <property type="molecule type" value="Genomic_DNA"/>
</dbReference>
<keyword evidence="4" id="KW-1185">Reference proteome</keyword>
<dbReference type="AlphaFoldDB" id="A0AAE0U8R7"/>
<evidence type="ECO:0000313" key="4">
    <source>
        <dbReference type="Proteomes" id="UP001285441"/>
    </source>
</evidence>
<sequence length="98" mass="11116">MTTLYALLFLTSFFVQAPLQGQDVPFEYFLEFNHFSRYTRRIRMLDLSKIVPELESSTCSFLEQASSLVVGEGLRTPATARPPNSHHPLTPAHSFLTP</sequence>
<evidence type="ECO:0000256" key="2">
    <source>
        <dbReference type="SAM" id="SignalP"/>
    </source>
</evidence>
<evidence type="ECO:0008006" key="5">
    <source>
        <dbReference type="Google" id="ProtNLM"/>
    </source>
</evidence>
<dbReference type="Proteomes" id="UP001285441">
    <property type="component" value="Unassembled WGS sequence"/>
</dbReference>
<name>A0AAE0U8R7_9PEZI</name>
<keyword evidence="2" id="KW-0732">Signal</keyword>
<evidence type="ECO:0000256" key="1">
    <source>
        <dbReference type="SAM" id="MobiDB-lite"/>
    </source>
</evidence>
<proteinExistence type="predicted"/>
<protein>
    <recommendedName>
        <fullName evidence="5">Secreted protein</fullName>
    </recommendedName>
</protein>
<organism evidence="3 4">
    <name type="scientific">Podospora didyma</name>
    <dbReference type="NCBI Taxonomy" id="330526"/>
    <lineage>
        <taxon>Eukaryota</taxon>
        <taxon>Fungi</taxon>
        <taxon>Dikarya</taxon>
        <taxon>Ascomycota</taxon>
        <taxon>Pezizomycotina</taxon>
        <taxon>Sordariomycetes</taxon>
        <taxon>Sordariomycetidae</taxon>
        <taxon>Sordariales</taxon>
        <taxon>Podosporaceae</taxon>
        <taxon>Podospora</taxon>
    </lineage>
</organism>
<evidence type="ECO:0000313" key="3">
    <source>
        <dbReference type="EMBL" id="KAK3394735.1"/>
    </source>
</evidence>
<accession>A0AAE0U8R7</accession>
<reference evidence="3" key="2">
    <citation type="submission" date="2023-06" db="EMBL/GenBank/DDBJ databases">
        <authorList>
            <consortium name="Lawrence Berkeley National Laboratory"/>
            <person name="Haridas S."/>
            <person name="Hensen N."/>
            <person name="Bonometti L."/>
            <person name="Westerberg I."/>
            <person name="Brannstrom I.O."/>
            <person name="Guillou S."/>
            <person name="Cros-Aarteil S."/>
            <person name="Calhoun S."/>
            <person name="Kuo A."/>
            <person name="Mondo S."/>
            <person name="Pangilinan J."/>
            <person name="Riley R."/>
            <person name="LaButti K."/>
            <person name="Andreopoulos B."/>
            <person name="Lipzen A."/>
            <person name="Chen C."/>
            <person name="Yanf M."/>
            <person name="Daum C."/>
            <person name="Ng V."/>
            <person name="Clum A."/>
            <person name="Steindorff A."/>
            <person name="Ohm R."/>
            <person name="Martin F."/>
            <person name="Silar P."/>
            <person name="Natvig D."/>
            <person name="Lalanne C."/>
            <person name="Gautier V."/>
            <person name="Ament-velasquez S.L."/>
            <person name="Kruys A."/>
            <person name="Hutchinson M.I."/>
            <person name="Powell A.J."/>
            <person name="Barry K."/>
            <person name="Miller A.N."/>
            <person name="Grigoriev I.V."/>
            <person name="Debuchy R."/>
            <person name="Gladieux P."/>
            <person name="Thoren M.H."/>
            <person name="Johannesson H."/>
        </authorList>
    </citation>
    <scope>NUCLEOTIDE SEQUENCE</scope>
    <source>
        <strain evidence="3">CBS 232.78</strain>
    </source>
</reference>
<gene>
    <name evidence="3" type="ORF">B0H63DRAFT_56375</name>
</gene>
<reference evidence="3" key="1">
    <citation type="journal article" date="2023" name="Mol. Phylogenet. Evol.">
        <title>Genome-scale phylogeny and comparative genomics of the fungal order Sordariales.</title>
        <authorList>
            <person name="Hensen N."/>
            <person name="Bonometti L."/>
            <person name="Westerberg I."/>
            <person name="Brannstrom I.O."/>
            <person name="Guillou S."/>
            <person name="Cros-Aarteil S."/>
            <person name="Calhoun S."/>
            <person name="Haridas S."/>
            <person name="Kuo A."/>
            <person name="Mondo S."/>
            <person name="Pangilinan J."/>
            <person name="Riley R."/>
            <person name="LaButti K."/>
            <person name="Andreopoulos B."/>
            <person name="Lipzen A."/>
            <person name="Chen C."/>
            <person name="Yan M."/>
            <person name="Daum C."/>
            <person name="Ng V."/>
            <person name="Clum A."/>
            <person name="Steindorff A."/>
            <person name="Ohm R.A."/>
            <person name="Martin F."/>
            <person name="Silar P."/>
            <person name="Natvig D.O."/>
            <person name="Lalanne C."/>
            <person name="Gautier V."/>
            <person name="Ament-Velasquez S.L."/>
            <person name="Kruys A."/>
            <person name="Hutchinson M.I."/>
            <person name="Powell A.J."/>
            <person name="Barry K."/>
            <person name="Miller A.N."/>
            <person name="Grigoriev I.V."/>
            <person name="Debuchy R."/>
            <person name="Gladieux P."/>
            <person name="Hiltunen Thoren M."/>
            <person name="Johannesson H."/>
        </authorList>
    </citation>
    <scope>NUCLEOTIDE SEQUENCE</scope>
    <source>
        <strain evidence="3">CBS 232.78</strain>
    </source>
</reference>
<comment type="caution">
    <text evidence="3">The sequence shown here is derived from an EMBL/GenBank/DDBJ whole genome shotgun (WGS) entry which is preliminary data.</text>
</comment>